<evidence type="ECO:0000313" key="1">
    <source>
        <dbReference type="EMBL" id="PPU56759.1"/>
    </source>
</evidence>
<evidence type="ECO:0000313" key="2">
    <source>
        <dbReference type="Proteomes" id="UP000238908"/>
    </source>
</evidence>
<dbReference type="SUPFAM" id="SSF111069">
    <property type="entry name" value="Hypothetical protein yfbM"/>
    <property type="match status" value="1"/>
</dbReference>
<name>A0A2S7C591_9XANT</name>
<gene>
    <name evidence="1" type="ORF">XdyCFBP7245_08780</name>
</gene>
<dbReference type="InterPro" id="IPR015068">
    <property type="entry name" value="DUF1877"/>
</dbReference>
<organism evidence="1 2">
    <name type="scientific">Xanthomonas dyei</name>
    <dbReference type="NCBI Taxonomy" id="743699"/>
    <lineage>
        <taxon>Bacteria</taxon>
        <taxon>Pseudomonadati</taxon>
        <taxon>Pseudomonadota</taxon>
        <taxon>Gammaproteobacteria</taxon>
        <taxon>Lysobacterales</taxon>
        <taxon>Lysobacteraceae</taxon>
        <taxon>Xanthomonas</taxon>
    </lineage>
</organism>
<dbReference type="Proteomes" id="UP000238908">
    <property type="component" value="Unassembled WGS sequence"/>
</dbReference>
<evidence type="ECO:0008006" key="3">
    <source>
        <dbReference type="Google" id="ProtNLM"/>
    </source>
</evidence>
<proteinExistence type="predicted"/>
<dbReference type="Pfam" id="PF08974">
    <property type="entry name" value="DUF1877"/>
    <property type="match status" value="1"/>
</dbReference>
<dbReference type="InterPro" id="IPR035944">
    <property type="entry name" value="YfbM-like_sf"/>
</dbReference>
<accession>A0A2S7C591</accession>
<dbReference type="Gene3D" id="3.40.1760.10">
    <property type="entry name" value="YfbM-like super family"/>
    <property type="match status" value="1"/>
</dbReference>
<reference evidence="1 2" key="1">
    <citation type="submission" date="2016-08" db="EMBL/GenBank/DDBJ databases">
        <authorList>
            <person name="Seilhamer J.J."/>
        </authorList>
    </citation>
    <scope>NUCLEOTIDE SEQUENCE [LARGE SCALE GENOMIC DNA]</scope>
    <source>
        <strain evidence="1 2">CFBP7245</strain>
    </source>
</reference>
<dbReference type="AlphaFoldDB" id="A0A2S7C591"/>
<comment type="caution">
    <text evidence="1">The sequence shown here is derived from an EMBL/GenBank/DDBJ whole genome shotgun (WGS) entry which is preliminary data.</text>
</comment>
<sequence length="146" mass="16275">MAWLASSTKRLEDEHNWRVMSAPDLDGAFIAASSARLDATPVDLPLVAIEGRSEKSIEAIDSGMGPAAMFDPAQVQELSSALHTLQDSDLRNALDPERMDEMQVFPGYWREETNLLDTYILPNLRRLREFYATAASSGQAVIVWYT</sequence>
<dbReference type="EMBL" id="MDEE01000009">
    <property type="protein sequence ID" value="PPU56759.1"/>
    <property type="molecule type" value="Genomic_DNA"/>
</dbReference>
<protein>
    <recommendedName>
        <fullName evidence="3">DUF1877 domain-containing protein</fullName>
    </recommendedName>
</protein>